<sequence length="912" mass="101369">MTWGTPLQLAPEHSADKPALLNNLGYSVFNRYERHGNLADLDKAINYQSQAVRLTSKEHATHPIYLSSLGDLLLRRFERFGDLVDVDRAIEYQEQAVQLTPEGDIQRPGFLESLGCARFRRFERVGDLEDVDQAIEHQMQAIRLIPEGHPRRGSCLNNLGHSWRLRFERLNDLTDVENAIKYHEQAVQLTPEGHVDQPASLISLGCSWSSRFQRLHRLADLNKAIEYQDRAVQITPDGHTNKQLYLISLGISLRNRSEILSQPADLDKAIECQAQAVQLTLEGHPDRPRNLNNLADSFVSRYERFGHLADLNEAVDYRAQAVRLAPEGHRMKANLLFNLGYLLMSRFKCLDQRVDLESAQAYFQHGAEHIITNPETQIQCAHNWAACSTRLGVSPLEACHRLFALIPHLAWVGMTIQGRYRVLTNISNLTAQSVAWAVSMQYYDLAIEWLEEGRSIVWNQILQLRTPFNSLAEVDPGLANQLKVVASELECAASRTVTTASGVSTESQSDLEYQAHHHRRLAAQWEALLAEAHQLPGFHDFLRPRKVEELIKAATNGPLVIINTHSSRCDALIVFPGHDDVLHVPLDRFSEAKAVECRAQMIALIGHRGDGDKARGVKIRSESTDIKDQLVPLAILWTDVVGPVLDALAITRERPFHELPHITWCATGALSFLPLHAAGLYDGISSNAFDLVVSSYTPTLSALLYHGNHGAEPHTGVLTVGQANSPGMSALPKTVEELAIIKKHAGKIPLKQLDGPLATVDDTLRAMEDHSWVHLACHAVQNRADPSQSAFHLYDGKLTLAAITKRAFKNKGLAFLSACQTATGDDTLPDEATHLAAGMLMAGYPSVIATMWSIMDEDAPKIAEVVYADLMRDGKMDYTNAARALHKAVGKLREKVGLESIGRWAPFIHIGV</sequence>
<evidence type="ECO:0000313" key="2">
    <source>
        <dbReference type="EMBL" id="KEP46865.1"/>
    </source>
</evidence>
<dbReference type="Pfam" id="PF12770">
    <property type="entry name" value="CHAT"/>
    <property type="match status" value="1"/>
</dbReference>
<proteinExistence type="predicted"/>
<dbReference type="HOGENOM" id="CLU_001305_0_1_1"/>
<dbReference type="EMBL" id="AZST01000923">
    <property type="protein sequence ID" value="KEP46865.1"/>
    <property type="molecule type" value="Genomic_DNA"/>
</dbReference>
<evidence type="ECO:0000259" key="1">
    <source>
        <dbReference type="Pfam" id="PF12770"/>
    </source>
</evidence>
<protein>
    <submittedName>
        <fullName evidence="2">Putative aromatic di-alanine and TPR containing protein</fullName>
    </submittedName>
</protein>
<organism evidence="2 3">
    <name type="scientific">Rhizoctonia solani 123E</name>
    <dbReference type="NCBI Taxonomy" id="1423351"/>
    <lineage>
        <taxon>Eukaryota</taxon>
        <taxon>Fungi</taxon>
        <taxon>Dikarya</taxon>
        <taxon>Basidiomycota</taxon>
        <taxon>Agaricomycotina</taxon>
        <taxon>Agaricomycetes</taxon>
        <taxon>Cantharellales</taxon>
        <taxon>Ceratobasidiaceae</taxon>
        <taxon>Rhizoctonia</taxon>
    </lineage>
</organism>
<dbReference type="STRING" id="1423351.A0A074RNF2"/>
<dbReference type="Gene3D" id="1.25.40.10">
    <property type="entry name" value="Tetratricopeptide repeat domain"/>
    <property type="match status" value="2"/>
</dbReference>
<dbReference type="SUPFAM" id="SSF48452">
    <property type="entry name" value="TPR-like"/>
    <property type="match status" value="1"/>
</dbReference>
<gene>
    <name evidence="2" type="ORF">V565_178130</name>
</gene>
<name>A0A074RNF2_9AGAM</name>
<dbReference type="PANTHER" id="PTHR19959:SF119">
    <property type="entry name" value="FUNGAL LIPASE-LIKE DOMAIN-CONTAINING PROTEIN"/>
    <property type="match status" value="1"/>
</dbReference>
<accession>A0A074RNF2</accession>
<evidence type="ECO:0000313" key="3">
    <source>
        <dbReference type="Proteomes" id="UP000027456"/>
    </source>
</evidence>
<dbReference type="InterPro" id="IPR024983">
    <property type="entry name" value="CHAT_dom"/>
</dbReference>
<dbReference type="PANTHER" id="PTHR19959">
    <property type="entry name" value="KINESIN LIGHT CHAIN"/>
    <property type="match status" value="1"/>
</dbReference>
<dbReference type="SUPFAM" id="SSF81901">
    <property type="entry name" value="HCP-like"/>
    <property type="match status" value="1"/>
</dbReference>
<reference evidence="2 3" key="1">
    <citation type="submission" date="2013-12" db="EMBL/GenBank/DDBJ databases">
        <authorList>
            <person name="Cubeta M."/>
            <person name="Pakala S."/>
            <person name="Fedorova N."/>
            <person name="Thomas E."/>
            <person name="Dean R."/>
            <person name="Jabaji S."/>
            <person name="Neate S."/>
            <person name="Toda T."/>
            <person name="Tavantzis S."/>
            <person name="Vilgalys R."/>
            <person name="Bharathan N."/>
            <person name="Pakala S."/>
            <person name="Losada L.S."/>
            <person name="Zafar N."/>
            <person name="Nierman W."/>
        </authorList>
    </citation>
    <scope>NUCLEOTIDE SEQUENCE [LARGE SCALE GENOMIC DNA]</scope>
    <source>
        <strain evidence="2 3">123E</strain>
    </source>
</reference>
<dbReference type="Proteomes" id="UP000027456">
    <property type="component" value="Unassembled WGS sequence"/>
</dbReference>
<dbReference type="OrthoDB" id="9991317at2759"/>
<dbReference type="AlphaFoldDB" id="A0A074RNF2"/>
<dbReference type="InterPro" id="IPR011990">
    <property type="entry name" value="TPR-like_helical_dom_sf"/>
</dbReference>
<feature type="domain" description="CHAT" evidence="1">
    <location>
        <begin position="636"/>
        <end position="911"/>
    </location>
</feature>
<comment type="caution">
    <text evidence="2">The sequence shown here is derived from an EMBL/GenBank/DDBJ whole genome shotgun (WGS) entry which is preliminary data.</text>
</comment>
<keyword evidence="3" id="KW-1185">Reference proteome</keyword>